<dbReference type="PROSITE" id="PS50104">
    <property type="entry name" value="TIR"/>
    <property type="match status" value="1"/>
</dbReference>
<dbReference type="Gene3D" id="3.40.50.10140">
    <property type="entry name" value="Toll/interleukin-1 receptor homology (TIR) domain"/>
    <property type="match status" value="1"/>
</dbReference>
<keyword evidence="2" id="KW-0675">Receptor</keyword>
<dbReference type="GO" id="GO:0007165">
    <property type="term" value="P:signal transduction"/>
    <property type="evidence" value="ECO:0007669"/>
    <property type="project" value="InterPro"/>
</dbReference>
<dbReference type="InterPro" id="IPR000157">
    <property type="entry name" value="TIR_dom"/>
</dbReference>
<dbReference type="InterPro" id="IPR035897">
    <property type="entry name" value="Toll_tir_struct_dom_sf"/>
</dbReference>
<sequence length="347" mass="38930">MVVGVTPTRLHRAMIPTRPATRSIDRHFRKAGTVKAFISYSHKDADALDRLHTHLAMLRREGAVEAWFDREILAGGKLDAEITAQLEGCKLFLLLVSPDFLASDYCVEREMQRALERHAAGDARVVPIIIEPCDWAASPLRQLKALPRDGKPISEWTNENNAYLDVVNEIRRILRTEDRPDTKDASAGVAAATEAGGAARRYRVKRDFDEIDRSDFRTAAFRSLRTYFEQAIAEIDSIDDLRGRFVPLTETSFSCTLVNKARDRGVAHITVHCRGTSHGFSDIFYSFSENAPDNTANGGFSIKADEYELFLAPMMFGYGREDERLTPEGAAEALWAEFLQHAGVTYD</sequence>
<accession>A0A420EJ77</accession>
<keyword evidence="3" id="KW-1185">Reference proteome</keyword>
<dbReference type="EMBL" id="RAPF01000005">
    <property type="protein sequence ID" value="RKF20727.1"/>
    <property type="molecule type" value="Genomic_DNA"/>
</dbReference>
<dbReference type="SUPFAM" id="SSF52200">
    <property type="entry name" value="Toll/Interleukin receptor TIR domain"/>
    <property type="match status" value="1"/>
</dbReference>
<evidence type="ECO:0000313" key="3">
    <source>
        <dbReference type="Proteomes" id="UP000284395"/>
    </source>
</evidence>
<evidence type="ECO:0000313" key="2">
    <source>
        <dbReference type="EMBL" id="RKF20727.1"/>
    </source>
</evidence>
<organism evidence="2 3">
    <name type="scientific">Altericroceibacterium spongiae</name>
    <dbReference type="NCBI Taxonomy" id="2320269"/>
    <lineage>
        <taxon>Bacteria</taxon>
        <taxon>Pseudomonadati</taxon>
        <taxon>Pseudomonadota</taxon>
        <taxon>Alphaproteobacteria</taxon>
        <taxon>Sphingomonadales</taxon>
        <taxon>Erythrobacteraceae</taxon>
        <taxon>Altericroceibacterium</taxon>
    </lineage>
</organism>
<dbReference type="Proteomes" id="UP000284395">
    <property type="component" value="Unassembled WGS sequence"/>
</dbReference>
<dbReference type="OrthoDB" id="7308181at2"/>
<reference evidence="2 3" key="1">
    <citation type="submission" date="2018-09" db="EMBL/GenBank/DDBJ databases">
        <title>Altererythrobacter spongiae sp. nov., isolated from a marine sponge.</title>
        <authorList>
            <person name="Zhuang L."/>
            <person name="Luo L."/>
        </authorList>
    </citation>
    <scope>NUCLEOTIDE SEQUENCE [LARGE SCALE GENOMIC DNA]</scope>
    <source>
        <strain evidence="2 3">HN-Y73</strain>
    </source>
</reference>
<gene>
    <name evidence="2" type="ORF">D6851_11450</name>
</gene>
<feature type="domain" description="TIR" evidence="1">
    <location>
        <begin position="32"/>
        <end position="174"/>
    </location>
</feature>
<dbReference type="AlphaFoldDB" id="A0A420EJ77"/>
<name>A0A420EJ77_9SPHN</name>
<protein>
    <submittedName>
        <fullName evidence="2">Toll/interleukin-1 receptor domain-containing protein</fullName>
    </submittedName>
</protein>
<dbReference type="Pfam" id="PF13676">
    <property type="entry name" value="TIR_2"/>
    <property type="match status" value="1"/>
</dbReference>
<proteinExistence type="predicted"/>
<comment type="caution">
    <text evidence="2">The sequence shown here is derived from an EMBL/GenBank/DDBJ whole genome shotgun (WGS) entry which is preliminary data.</text>
</comment>
<dbReference type="SMART" id="SM00255">
    <property type="entry name" value="TIR"/>
    <property type="match status" value="1"/>
</dbReference>
<evidence type="ECO:0000259" key="1">
    <source>
        <dbReference type="PROSITE" id="PS50104"/>
    </source>
</evidence>